<feature type="domain" description="PAS" evidence="10">
    <location>
        <begin position="492"/>
        <end position="563"/>
    </location>
</feature>
<evidence type="ECO:0000313" key="14">
    <source>
        <dbReference type="Proteomes" id="UP000318081"/>
    </source>
</evidence>
<dbReference type="Pfam" id="PF13426">
    <property type="entry name" value="PAS_9"/>
    <property type="match status" value="1"/>
</dbReference>
<dbReference type="Gene3D" id="3.30.565.10">
    <property type="entry name" value="Histidine kinase-like ATPase, C-terminal domain"/>
    <property type="match status" value="1"/>
</dbReference>
<dbReference type="Gene3D" id="1.10.287.130">
    <property type="match status" value="1"/>
</dbReference>
<dbReference type="SUPFAM" id="SSF55781">
    <property type="entry name" value="GAF domain-like"/>
    <property type="match status" value="3"/>
</dbReference>
<evidence type="ECO:0000256" key="4">
    <source>
        <dbReference type="ARBA" id="ARBA00022679"/>
    </source>
</evidence>
<dbReference type="InterPro" id="IPR052162">
    <property type="entry name" value="Sensor_kinase/Photoreceptor"/>
</dbReference>
<evidence type="ECO:0000259" key="12">
    <source>
        <dbReference type="PROSITE" id="PS50122"/>
    </source>
</evidence>
<feature type="domain" description="PAS" evidence="10">
    <location>
        <begin position="1597"/>
        <end position="1667"/>
    </location>
</feature>
<dbReference type="Pfam" id="PF02518">
    <property type="entry name" value="HATPase_c"/>
    <property type="match status" value="1"/>
</dbReference>
<feature type="domain" description="PAS" evidence="10">
    <location>
        <begin position="1048"/>
        <end position="1120"/>
    </location>
</feature>
<dbReference type="InterPro" id="IPR029016">
    <property type="entry name" value="GAF-like_dom_sf"/>
</dbReference>
<reference evidence="13 14" key="1">
    <citation type="submission" date="2019-02" db="EMBL/GenBank/DDBJ databases">
        <title>Deep-cultivation of Planctomycetes and their phenomic and genomic characterization uncovers novel biology.</title>
        <authorList>
            <person name="Wiegand S."/>
            <person name="Jogler M."/>
            <person name="Boedeker C."/>
            <person name="Pinto D."/>
            <person name="Vollmers J."/>
            <person name="Rivas-Marin E."/>
            <person name="Kohn T."/>
            <person name="Peeters S.H."/>
            <person name="Heuer A."/>
            <person name="Rast P."/>
            <person name="Oberbeckmann S."/>
            <person name="Bunk B."/>
            <person name="Jeske O."/>
            <person name="Meyerdierks A."/>
            <person name="Storesund J.E."/>
            <person name="Kallscheuer N."/>
            <person name="Luecker S."/>
            <person name="Lage O.M."/>
            <person name="Pohl T."/>
            <person name="Merkel B.J."/>
            <person name="Hornburger P."/>
            <person name="Mueller R.-W."/>
            <person name="Bruemmer F."/>
            <person name="Labrenz M."/>
            <person name="Spormann A.M."/>
            <person name="Op den Camp H."/>
            <person name="Overmann J."/>
            <person name="Amann R."/>
            <person name="Jetten M.S.M."/>
            <person name="Mascher T."/>
            <person name="Medema M.H."/>
            <person name="Devos D.P."/>
            <person name="Kaster A.-K."/>
            <person name="Ovreas L."/>
            <person name="Rohde M."/>
            <person name="Galperin M.Y."/>
            <person name="Jogler C."/>
        </authorList>
    </citation>
    <scope>NUCLEOTIDE SEQUENCE [LARGE SCALE GENOMIC DNA]</scope>
    <source>
        <strain evidence="13 14">TBK1r</strain>
    </source>
</reference>
<dbReference type="PROSITE" id="PS50113">
    <property type="entry name" value="PAC"/>
    <property type="match status" value="7"/>
</dbReference>
<evidence type="ECO:0000256" key="5">
    <source>
        <dbReference type="ARBA" id="ARBA00022777"/>
    </source>
</evidence>
<dbReference type="SUPFAM" id="SSF47384">
    <property type="entry name" value="Homodimeric domain of signal transducing histidine kinase"/>
    <property type="match status" value="1"/>
</dbReference>
<keyword evidence="4 13" id="KW-0808">Transferase</keyword>
<evidence type="ECO:0000259" key="10">
    <source>
        <dbReference type="PROSITE" id="PS50112"/>
    </source>
</evidence>
<dbReference type="CDD" id="cd16922">
    <property type="entry name" value="HATPase_EvgS-ArcB-TorS-like"/>
    <property type="match status" value="1"/>
</dbReference>
<keyword evidence="14" id="KW-1185">Reference proteome</keyword>
<dbReference type="InterPro" id="IPR003594">
    <property type="entry name" value="HATPase_dom"/>
</dbReference>
<dbReference type="InterPro" id="IPR001610">
    <property type="entry name" value="PAC"/>
</dbReference>
<feature type="domain" description="Response regulatory" evidence="9">
    <location>
        <begin position="1991"/>
        <end position="2110"/>
    </location>
</feature>
<feature type="domain" description="PAC" evidence="11">
    <location>
        <begin position="1419"/>
        <end position="1471"/>
    </location>
</feature>
<feature type="domain" description="PAC" evidence="11">
    <location>
        <begin position="570"/>
        <end position="621"/>
    </location>
</feature>
<dbReference type="Pfam" id="PF08448">
    <property type="entry name" value="PAS_4"/>
    <property type="match status" value="2"/>
</dbReference>
<dbReference type="Pfam" id="PF13596">
    <property type="entry name" value="PAS_10"/>
    <property type="match status" value="1"/>
</dbReference>
<dbReference type="EMBL" id="CP036432">
    <property type="protein sequence ID" value="QDV85948.1"/>
    <property type="molecule type" value="Genomic_DNA"/>
</dbReference>
<dbReference type="PROSITE" id="PS50109">
    <property type="entry name" value="HIS_KIN"/>
    <property type="match status" value="1"/>
</dbReference>
<dbReference type="InterPro" id="IPR001789">
    <property type="entry name" value="Sig_transdc_resp-reg_receiver"/>
</dbReference>
<feature type="domain" description="PAC" evidence="11">
    <location>
        <begin position="1670"/>
        <end position="1722"/>
    </location>
</feature>
<dbReference type="InterPro" id="IPR003018">
    <property type="entry name" value="GAF"/>
</dbReference>
<protein>
    <recommendedName>
        <fullName evidence="2">histidine kinase</fullName>
        <ecNumber evidence="2">2.7.13.3</ecNumber>
    </recommendedName>
</protein>
<dbReference type="Gene3D" id="3.40.50.2300">
    <property type="match status" value="1"/>
</dbReference>
<dbReference type="Pfam" id="PF01339">
    <property type="entry name" value="CheB_methylest"/>
    <property type="match status" value="1"/>
</dbReference>
<dbReference type="SMART" id="SM00388">
    <property type="entry name" value="HisKA"/>
    <property type="match status" value="1"/>
</dbReference>
<feature type="domain" description="CheB-type methylesterase" evidence="12">
    <location>
        <begin position="11"/>
        <end position="176"/>
    </location>
</feature>
<feature type="domain" description="PAS" evidence="10">
    <location>
        <begin position="919"/>
        <end position="993"/>
    </location>
</feature>
<dbReference type="CDD" id="cd00082">
    <property type="entry name" value="HisKA"/>
    <property type="match status" value="1"/>
</dbReference>
<feature type="domain" description="PAC" evidence="11">
    <location>
        <begin position="1544"/>
        <end position="1596"/>
    </location>
</feature>
<dbReference type="InterPro" id="IPR000673">
    <property type="entry name" value="Sig_transdc_resp-reg_Me-estase"/>
</dbReference>
<dbReference type="PROSITE" id="PS50112">
    <property type="entry name" value="PAS"/>
    <property type="match status" value="7"/>
</dbReference>
<dbReference type="Gene3D" id="3.40.50.180">
    <property type="entry name" value="Methylesterase CheB, C-terminal domain"/>
    <property type="match status" value="1"/>
</dbReference>
<feature type="domain" description="PAS" evidence="10">
    <location>
        <begin position="1496"/>
        <end position="1541"/>
    </location>
</feature>
<dbReference type="Pfam" id="PF00512">
    <property type="entry name" value="HisKA"/>
    <property type="match status" value="1"/>
</dbReference>
<name>A0ABX5XV84_9BACT</name>
<dbReference type="InterPro" id="IPR013656">
    <property type="entry name" value="PAS_4"/>
</dbReference>
<dbReference type="InterPro" id="IPR000014">
    <property type="entry name" value="PAS"/>
</dbReference>
<keyword evidence="5" id="KW-0418">Kinase</keyword>
<dbReference type="InterPro" id="IPR035909">
    <property type="entry name" value="CheB_C"/>
</dbReference>
<feature type="modified residue" description="4-aspartylphosphate" evidence="7">
    <location>
        <position position="2045"/>
    </location>
</feature>
<evidence type="ECO:0000256" key="2">
    <source>
        <dbReference type="ARBA" id="ARBA00012438"/>
    </source>
</evidence>
<dbReference type="InterPro" id="IPR004358">
    <property type="entry name" value="Sig_transdc_His_kin-like_C"/>
</dbReference>
<organism evidence="13 14">
    <name type="scientific">Stieleria magnilauensis</name>
    <dbReference type="NCBI Taxonomy" id="2527963"/>
    <lineage>
        <taxon>Bacteria</taxon>
        <taxon>Pseudomonadati</taxon>
        <taxon>Planctomycetota</taxon>
        <taxon>Planctomycetia</taxon>
        <taxon>Pirellulales</taxon>
        <taxon>Pirellulaceae</taxon>
        <taxon>Stieleria</taxon>
    </lineage>
</organism>
<dbReference type="CDD" id="cd17546">
    <property type="entry name" value="REC_hyHK_CKI1_RcsC-like"/>
    <property type="match status" value="1"/>
</dbReference>
<dbReference type="SUPFAM" id="SSF55874">
    <property type="entry name" value="ATPase domain of HSP90 chaperone/DNA topoisomerase II/histidine kinase"/>
    <property type="match status" value="1"/>
</dbReference>
<dbReference type="SUPFAM" id="SSF52738">
    <property type="entry name" value="Methylesterase CheB, C-terminal domain"/>
    <property type="match status" value="1"/>
</dbReference>
<evidence type="ECO:0000256" key="1">
    <source>
        <dbReference type="ARBA" id="ARBA00000085"/>
    </source>
</evidence>
<keyword evidence="3 7" id="KW-0597">Phosphoprotein</keyword>
<sequence length="2111" mass="235052">MNDRSQTLPFVVGIGIATYRQDALQALVAALGDVPGMAVVLVPPFDCRESLLRPNRLQEFTPSRVIEVVSREKLTAGCVFVCRPQTFLELRGDDLVVVERQDADLESGPIDHLFDSLARQCGESCTGVLFAAASEQGASGLKAIGDAGGHTFAIDTDSVTAATASVADYIMPVAKVASAIRKHAFQWQKIEQLQRKRSTAPLVHSDSGQTDLLDSMNIATLFLDNQLKIQRFTQGVTALYQLSASDIGRPLQSVTHFAVEMPPYPDEVTLVANAPVEDEVETQDGRWFLRRVQPYADDTTGRGGLVVTFYEVTEQHQLRMRLAAAHAVTKLLADADSFETVIPKVLKALRSSLSAEVCLLWRVDAQAEFMTCVEADAIDRSLQPFVDLSRDIRIVIGEGLPGQAWLDREPVWFEDIQNKKGFIRAAAAKQSSLTSGVGFPIVVGRKFKGVIEIYTARTLKREPELLQLLGAVGNEIGQFIRQRRLTDTIRDEEARKTAILRSALDCVVTMDTTGRIVDFNPAAEQTFGYAASDVVGRLLSDVIIPEEFRESHRNGLTRYLHTGTSDLLGRRVELTAQRADGSLFPVEVAISVSHGRDGSPFFTGYLRDITERKQADEILLERAEMAALHASLAVSLAGEAPLGEILNTCCQRIVEGLDAAHAHVWLLDEQDQMLELTANAGVDTHLDGPPRRVPLGKSKIGQIAATQQPLLTNDVSHDPEISDLQGSGREDMVGFAGFPLIVEHRLVGVFALFTRHPLAQAVFEQLIPMADAIAQCIARKESEQRLVDREQRLNLALEAGRLGTWHWDIQNDRVTWSDQMFEIFGYTNDQFDGTRAGFLDIIHPDDQAYVRKRLGDAVTGTCGSYEMDFRVIRGDDGRTIWTSGRGVIDRDELNRPLGITAVASDITDRKHWELELTDRESHLRSVIDNTLFFIGVLDVEGTLLEANAVAINAGGLNRNDVIGKKFWDCYWWNFDEETIANLKESIRLAAAGEVVRYDVEVRMAGDSRMTIDFMLSPVRASDGSITHLIPSGVDISERRAAEAAVVEREQFLTLALDAGKMGSFKWDVIAGHVEWSEMVYAMYGYHQREFDGKVSSFWQLIHPDDLDLVKAQIDEELASDCEDHFVEFRLIRPSDGRTIWVEERGVIHRDAKGEPLQMTGLVQDISERKVDELNLAFLSDLQTRLVPLTSVNELMAVATRLTADYLGLARCLLVEFDQHGEIADILCDHHTGDGPSMVGKHSVRDFHDDAERADLIAGNQVLSNDAQSSRREDRLVKSFRAFNIGAFCNSAYVTDRGTKFVVSALHAEKHTWQLDERRLLQEVADRVGIRIERARSEEELANREAHLRRVINNQLGLVGVIDRNGILLEVDDRSLKIARTRREDVVGKHFADAPWWSYDPAVAARMRDAMRRAMAGEVVRYDVSLFAHGDEGVMIDFMIAPVTDDNGEVEFLIPSGVDIRDRYRAQQQLMENERRVSMALRAGRMAAWEWTPEKSHWDPKLFELLGKPPIADPSPEYLFECVHPDDLSMLRSSWQRAIDGEDDYDVEFRVHLPGGSIRWLAAVGTVIHSPDGGVAAMHGLNWDITEQKESQQRIRDSEQRFRNMANAAPAMIWVSDQNHQCTFLSQRWCDFTGQTEREGLAMGWLEAVHPDDRRSTRQAFLAAVDRHEPFELDFRLRTVDNSYRWAIDAGQPRFDESGEFVGYVGSVIDAHDRHEAQSALQEARAVAVAANESKSAFLANMSHEIRTPMTAILGYADLLGDLIENEEAKQHLQTIRHNGDYLLEIINDILDLSKIEAGKLDVQYEDFNPHLLIEDVRSIMEVRASEGNLTLDVEYQGKIPKLINSDIKRLKQILINLVGNAIKFTRQGGVKIRVRYEASVQQLQLDVVDTGIGIAEEQMEKLFKPFSQGDASVTRNFGGTGLGLAISQRLAETLGGKITVRSVVGVGSTFTVGIDTGNVAESDLVDYSELETDQAAKTTAEKDVPTHLPWHVLIVDDRRDIRFLSKRILTQSGATVDECEDGLLAVKYMSGCLAGGDCPDLVLLDMQMPNLDGYSTAAELRTLGYTGPIIALTADAMQGDMNKCLEAGCNDYLSKPIDKAALLRKVSEMLT</sequence>
<dbReference type="CDD" id="cd00130">
    <property type="entry name" value="PAS"/>
    <property type="match status" value="7"/>
</dbReference>
<dbReference type="PROSITE" id="PS50122">
    <property type="entry name" value="CHEB"/>
    <property type="match status" value="1"/>
</dbReference>
<dbReference type="NCBIfam" id="TIGR00229">
    <property type="entry name" value="sensory_box"/>
    <property type="match status" value="7"/>
</dbReference>
<feature type="domain" description="PAC" evidence="11">
    <location>
        <begin position="1124"/>
        <end position="1177"/>
    </location>
</feature>
<dbReference type="InterPro" id="IPR003661">
    <property type="entry name" value="HisK_dim/P_dom"/>
</dbReference>
<feature type="domain" description="PAC" evidence="11">
    <location>
        <begin position="997"/>
        <end position="1047"/>
    </location>
</feature>
<dbReference type="PANTHER" id="PTHR43304">
    <property type="entry name" value="PHYTOCHROME-LIKE PROTEIN CPH1"/>
    <property type="match status" value="1"/>
</dbReference>
<dbReference type="SUPFAM" id="SSF52172">
    <property type="entry name" value="CheY-like"/>
    <property type="match status" value="1"/>
</dbReference>
<dbReference type="SMART" id="SM00065">
    <property type="entry name" value="GAF"/>
    <property type="match status" value="3"/>
</dbReference>
<dbReference type="SMART" id="SM00091">
    <property type="entry name" value="PAS"/>
    <property type="match status" value="7"/>
</dbReference>
<comment type="caution">
    <text evidence="6">Lacks conserved residue(s) required for the propagation of feature annotation.</text>
</comment>
<dbReference type="InterPro" id="IPR011006">
    <property type="entry name" value="CheY-like_superfamily"/>
</dbReference>
<accession>A0ABX5XV84</accession>
<dbReference type="Proteomes" id="UP000318081">
    <property type="component" value="Chromosome"/>
</dbReference>
<proteinExistence type="predicted"/>
<dbReference type="RefSeq" id="WP_145216379.1">
    <property type="nucleotide sequence ID" value="NZ_CP036432.1"/>
</dbReference>
<gene>
    <name evidence="13" type="primary">arcB_2</name>
    <name evidence="13" type="ORF">TBK1r_49650</name>
</gene>
<dbReference type="InterPro" id="IPR000700">
    <property type="entry name" value="PAS-assoc_C"/>
</dbReference>
<dbReference type="SMART" id="SM00387">
    <property type="entry name" value="HATPase_c"/>
    <property type="match status" value="1"/>
</dbReference>
<comment type="catalytic activity">
    <reaction evidence="1">
        <text>ATP + protein L-histidine = ADP + protein N-phospho-L-histidine.</text>
        <dbReference type="EC" id="2.7.13.3"/>
    </reaction>
</comment>
<dbReference type="InterPro" id="IPR035965">
    <property type="entry name" value="PAS-like_dom_sf"/>
</dbReference>
<evidence type="ECO:0000259" key="8">
    <source>
        <dbReference type="PROSITE" id="PS50109"/>
    </source>
</evidence>
<dbReference type="Pfam" id="PF13185">
    <property type="entry name" value="GAF_2"/>
    <property type="match status" value="2"/>
</dbReference>
<dbReference type="Gene3D" id="3.30.450.40">
    <property type="match status" value="3"/>
</dbReference>
<evidence type="ECO:0000256" key="3">
    <source>
        <dbReference type="ARBA" id="ARBA00022553"/>
    </source>
</evidence>
<feature type="domain" description="PAC" evidence="11">
    <location>
        <begin position="865"/>
        <end position="918"/>
    </location>
</feature>
<dbReference type="Pfam" id="PF00072">
    <property type="entry name" value="Response_reg"/>
    <property type="match status" value="1"/>
</dbReference>
<dbReference type="SMART" id="SM00086">
    <property type="entry name" value="PAC"/>
    <property type="match status" value="8"/>
</dbReference>
<evidence type="ECO:0000259" key="9">
    <source>
        <dbReference type="PROSITE" id="PS50110"/>
    </source>
</evidence>
<evidence type="ECO:0000259" key="11">
    <source>
        <dbReference type="PROSITE" id="PS50113"/>
    </source>
</evidence>
<dbReference type="InterPro" id="IPR005467">
    <property type="entry name" value="His_kinase_dom"/>
</dbReference>
<feature type="domain" description="PAS" evidence="10">
    <location>
        <begin position="789"/>
        <end position="861"/>
    </location>
</feature>
<dbReference type="InterPro" id="IPR013655">
    <property type="entry name" value="PAS_fold_3"/>
</dbReference>
<dbReference type="SMART" id="SM00448">
    <property type="entry name" value="REC"/>
    <property type="match status" value="1"/>
</dbReference>
<dbReference type="Pfam" id="PF08447">
    <property type="entry name" value="PAS_3"/>
    <property type="match status" value="4"/>
</dbReference>
<evidence type="ECO:0000256" key="6">
    <source>
        <dbReference type="PROSITE-ProRule" id="PRU00050"/>
    </source>
</evidence>
<feature type="domain" description="PAS" evidence="10">
    <location>
        <begin position="1343"/>
        <end position="1417"/>
    </location>
</feature>
<dbReference type="SUPFAM" id="SSF55785">
    <property type="entry name" value="PYP-like sensor domain (PAS domain)"/>
    <property type="match status" value="7"/>
</dbReference>
<dbReference type="EC" id="2.7.13.3" evidence="2"/>
<evidence type="ECO:0000313" key="13">
    <source>
        <dbReference type="EMBL" id="QDV85948.1"/>
    </source>
</evidence>
<dbReference type="PROSITE" id="PS50110">
    <property type="entry name" value="RESPONSE_REGULATORY"/>
    <property type="match status" value="1"/>
</dbReference>
<dbReference type="PRINTS" id="PR00344">
    <property type="entry name" value="BCTRLSENSOR"/>
</dbReference>
<dbReference type="Gene3D" id="2.10.70.100">
    <property type="match status" value="3"/>
</dbReference>
<dbReference type="PANTHER" id="PTHR43304:SF1">
    <property type="entry name" value="PAC DOMAIN-CONTAINING PROTEIN"/>
    <property type="match status" value="1"/>
</dbReference>
<dbReference type="InterPro" id="IPR036890">
    <property type="entry name" value="HATPase_C_sf"/>
</dbReference>
<dbReference type="GO" id="GO:0004673">
    <property type="term" value="F:protein histidine kinase activity"/>
    <property type="evidence" value="ECO:0007669"/>
    <property type="project" value="UniProtKB-EC"/>
</dbReference>
<dbReference type="InterPro" id="IPR036097">
    <property type="entry name" value="HisK_dim/P_sf"/>
</dbReference>
<dbReference type="Gene3D" id="3.30.450.20">
    <property type="entry name" value="PAS domain"/>
    <property type="match status" value="8"/>
</dbReference>
<feature type="domain" description="Histidine kinase" evidence="8">
    <location>
        <begin position="1740"/>
        <end position="1958"/>
    </location>
</feature>
<evidence type="ECO:0000256" key="7">
    <source>
        <dbReference type="PROSITE-ProRule" id="PRU00169"/>
    </source>
</evidence>